<name>A0A811P711_9POAL</name>
<evidence type="ECO:0000256" key="2">
    <source>
        <dbReference type="ARBA" id="ARBA00023163"/>
    </source>
</evidence>
<protein>
    <recommendedName>
        <fullName evidence="3">NET domain-containing protein</fullName>
    </recommendedName>
</protein>
<dbReference type="OrthoDB" id="21449at2759"/>
<comment type="caution">
    <text evidence="4">The sequence shown here is derived from an EMBL/GenBank/DDBJ whole genome shotgun (WGS) entry which is preliminary data.</text>
</comment>
<evidence type="ECO:0000313" key="4">
    <source>
        <dbReference type="EMBL" id="CAD6235420.1"/>
    </source>
</evidence>
<dbReference type="Proteomes" id="UP000604825">
    <property type="component" value="Unassembled WGS sequence"/>
</dbReference>
<keyword evidence="1" id="KW-0805">Transcription regulation</keyword>
<gene>
    <name evidence="4" type="ORF">NCGR_LOCUS23655</name>
</gene>
<feature type="domain" description="NET" evidence="3">
    <location>
        <begin position="143"/>
        <end position="190"/>
    </location>
</feature>
<dbReference type="AlphaFoldDB" id="A0A811P711"/>
<keyword evidence="5" id="KW-1185">Reference proteome</keyword>
<dbReference type="InterPro" id="IPR038336">
    <property type="entry name" value="NET_sf"/>
</dbReference>
<evidence type="ECO:0000313" key="5">
    <source>
        <dbReference type="Proteomes" id="UP000604825"/>
    </source>
</evidence>
<dbReference type="PANTHER" id="PTHR45926">
    <property type="entry name" value="OSJNBA0053K19.4 PROTEIN"/>
    <property type="match status" value="1"/>
</dbReference>
<organism evidence="4 5">
    <name type="scientific">Miscanthus lutarioriparius</name>
    <dbReference type="NCBI Taxonomy" id="422564"/>
    <lineage>
        <taxon>Eukaryota</taxon>
        <taxon>Viridiplantae</taxon>
        <taxon>Streptophyta</taxon>
        <taxon>Embryophyta</taxon>
        <taxon>Tracheophyta</taxon>
        <taxon>Spermatophyta</taxon>
        <taxon>Magnoliopsida</taxon>
        <taxon>Liliopsida</taxon>
        <taxon>Poales</taxon>
        <taxon>Poaceae</taxon>
        <taxon>PACMAD clade</taxon>
        <taxon>Panicoideae</taxon>
        <taxon>Andropogonodae</taxon>
        <taxon>Andropogoneae</taxon>
        <taxon>Saccharinae</taxon>
        <taxon>Miscanthus</taxon>
    </lineage>
</organism>
<evidence type="ECO:0000259" key="3">
    <source>
        <dbReference type="Pfam" id="PF17035"/>
    </source>
</evidence>
<dbReference type="EMBL" id="CAJGYO010000006">
    <property type="protein sequence ID" value="CAD6235420.1"/>
    <property type="molecule type" value="Genomic_DNA"/>
</dbReference>
<reference evidence="4" key="1">
    <citation type="submission" date="2020-10" db="EMBL/GenBank/DDBJ databases">
        <authorList>
            <person name="Han B."/>
            <person name="Lu T."/>
            <person name="Zhao Q."/>
            <person name="Huang X."/>
            <person name="Zhao Y."/>
        </authorList>
    </citation>
    <scope>NUCLEOTIDE SEQUENCE</scope>
</reference>
<proteinExistence type="predicted"/>
<evidence type="ECO:0000256" key="1">
    <source>
        <dbReference type="ARBA" id="ARBA00023015"/>
    </source>
</evidence>
<keyword evidence="2" id="KW-0804">Transcription</keyword>
<dbReference type="InterPro" id="IPR027353">
    <property type="entry name" value="NET_dom"/>
</dbReference>
<sequence length="203" mass="22780">MDVHVQSCRAERCMNLVRNRRAERCMNYIICHKGCKRGPIINPPHPPARAPSQNDVGERWSRQYEAAMKPNPPAGAVRQPDLFGTLLGQITYQVDRDIHGMQECGETYQEDMKKLSAGLLGKLGKMAQGVDDLLNTAASKCRPMSTEEKIELGKRIRKLPEEALNRVVEIITVRKLASQKSDQITLKLGELVQQHGLLVECPL</sequence>
<accession>A0A811P711</accession>
<dbReference type="Gene3D" id="1.20.1270.220">
    <property type="match status" value="1"/>
</dbReference>
<dbReference type="Pfam" id="PF17035">
    <property type="entry name" value="BET"/>
    <property type="match status" value="1"/>
</dbReference>